<name>A0AAD0YLT2_CHRNA</name>
<organism evidence="1 2">
    <name type="scientific">Chryseobacterium nakagawai</name>
    <dbReference type="NCBI Taxonomy" id="1241982"/>
    <lineage>
        <taxon>Bacteria</taxon>
        <taxon>Pseudomonadati</taxon>
        <taxon>Bacteroidota</taxon>
        <taxon>Flavobacteriia</taxon>
        <taxon>Flavobacteriales</taxon>
        <taxon>Weeksellaceae</taxon>
        <taxon>Chryseobacterium group</taxon>
        <taxon>Chryseobacterium</taxon>
    </lineage>
</organism>
<dbReference type="Pfam" id="PF09697">
    <property type="entry name" value="Porph_ging"/>
    <property type="match status" value="1"/>
</dbReference>
<gene>
    <name evidence="1" type="ORF">EG343_17045</name>
</gene>
<dbReference type="KEGG" id="cnk:EG343_17045"/>
<proteinExistence type="predicted"/>
<dbReference type="NCBIfam" id="TIGR01200">
    <property type="entry name" value="GLPGLI"/>
    <property type="match status" value="1"/>
</dbReference>
<keyword evidence="2" id="KW-1185">Reference proteome</keyword>
<dbReference type="InterPro" id="IPR005901">
    <property type="entry name" value="GLPGLI"/>
</dbReference>
<evidence type="ECO:0000313" key="2">
    <source>
        <dbReference type="Proteomes" id="UP000278288"/>
    </source>
</evidence>
<evidence type="ECO:0000313" key="1">
    <source>
        <dbReference type="EMBL" id="AZA92197.1"/>
    </source>
</evidence>
<dbReference type="AlphaFoldDB" id="A0AAD0YLT2"/>
<sequence length="293" mass="34952">MICVIFLIFKGLINYFMKKQIILFLVLIGILMSAQTHRFIYELQYRPNANDTSYDKEEMVLDINPEEVKFFELEFLVNDSLNILHGGISSQHTSHSEQTLIRKRNSNKNKNYFQIRMMPYYYVFETEDNIQWKIEAETKKVNNYNLQKATARFGGRNWTAWFTPDINIPEGPYKFRGLPGLVLYVEDDKKDFIYSLSRNINLPKTYDTKSFLERHYSLDPITIDFRKWIKLNLEFYSDPYARMRTEFQPDWNVKIEGQQIKSKEEFAGLTKQTQANIKKYYNPIELDKAIPYP</sequence>
<accession>A0AAD0YLT2</accession>
<protein>
    <submittedName>
        <fullName evidence="1">GLPGLI family protein</fullName>
    </submittedName>
</protein>
<dbReference type="EMBL" id="CP033923">
    <property type="protein sequence ID" value="AZA92197.1"/>
    <property type="molecule type" value="Genomic_DNA"/>
</dbReference>
<reference evidence="1 2" key="1">
    <citation type="submission" date="2018-11" db="EMBL/GenBank/DDBJ databases">
        <title>Proposal to divide the Flavobacteriaceae and reorganize its genera based on Amino Acid Identity values calculated from whole genome sequences.</title>
        <authorList>
            <person name="Nicholson A.C."/>
            <person name="Gulvik C.A."/>
            <person name="Whitney A.M."/>
            <person name="Humrighouse B.W."/>
            <person name="Bell M."/>
            <person name="Holmes B."/>
            <person name="Steigerwalt A.G."/>
            <person name="Villarma A."/>
            <person name="Sheth M."/>
            <person name="Batra D."/>
            <person name="Pryor J."/>
            <person name="Bernardet J.-F."/>
            <person name="Hugo C."/>
            <person name="Kampfer P."/>
            <person name="Newman J."/>
            <person name="McQuiston J.R."/>
        </authorList>
    </citation>
    <scope>NUCLEOTIDE SEQUENCE [LARGE SCALE GENOMIC DNA]</scope>
    <source>
        <strain evidence="1 2">G0041</strain>
    </source>
</reference>
<dbReference type="Proteomes" id="UP000278288">
    <property type="component" value="Chromosome"/>
</dbReference>